<dbReference type="Proteomes" id="UP000184240">
    <property type="component" value="Unassembled WGS sequence"/>
</dbReference>
<dbReference type="EMBL" id="FQXT01000004">
    <property type="protein sequence ID" value="SHI17121.1"/>
    <property type="molecule type" value="Genomic_DNA"/>
</dbReference>
<protein>
    <submittedName>
        <fullName evidence="3">Uncharacterized protein</fullName>
    </submittedName>
</protein>
<reference evidence="3" key="1">
    <citation type="submission" date="2016-11" db="EMBL/GenBank/DDBJ databases">
        <authorList>
            <person name="Jaros S."/>
            <person name="Januszkiewicz K."/>
            <person name="Wedrychowicz H."/>
        </authorList>
    </citation>
    <scope>NUCLEOTIDE SEQUENCE [LARGE SCALE GENOMIC DNA]</scope>
    <source>
        <strain evidence="3">DSM 19859</strain>
    </source>
</reference>
<evidence type="ECO:0000313" key="3">
    <source>
        <dbReference type="EMBL" id="SHI17121.1"/>
    </source>
</evidence>
<evidence type="ECO:0000313" key="4">
    <source>
        <dbReference type="Proteomes" id="UP000184240"/>
    </source>
</evidence>
<organism evidence="3 4">
    <name type="scientific">Leeuwenhoekiella palythoae</name>
    <dbReference type="NCBI Taxonomy" id="573501"/>
    <lineage>
        <taxon>Bacteria</taxon>
        <taxon>Pseudomonadati</taxon>
        <taxon>Bacteroidota</taxon>
        <taxon>Flavobacteriia</taxon>
        <taxon>Flavobacteriales</taxon>
        <taxon>Flavobacteriaceae</taxon>
        <taxon>Leeuwenhoekiella</taxon>
    </lineage>
</organism>
<dbReference type="RefSeq" id="WP_072983523.1">
    <property type="nucleotide sequence ID" value="NZ_CAXPJH010000004.1"/>
</dbReference>
<evidence type="ECO:0000313" key="5">
    <source>
        <dbReference type="Proteomes" id="UP000290037"/>
    </source>
</evidence>
<accession>A0A1M5YYM3</accession>
<feature type="signal peptide" evidence="1">
    <location>
        <begin position="1"/>
        <end position="18"/>
    </location>
</feature>
<dbReference type="EMBL" id="QOVN01000003">
    <property type="protein sequence ID" value="RXG29680.1"/>
    <property type="molecule type" value="Genomic_DNA"/>
</dbReference>
<evidence type="ECO:0000313" key="2">
    <source>
        <dbReference type="EMBL" id="RXG29680.1"/>
    </source>
</evidence>
<keyword evidence="5" id="KW-1185">Reference proteome</keyword>
<dbReference type="Proteomes" id="UP000290037">
    <property type="component" value="Unassembled WGS sequence"/>
</dbReference>
<reference evidence="2 5" key="3">
    <citation type="submission" date="2018-07" db="EMBL/GenBank/DDBJ databases">
        <title>Leeuwenhoekiella genomics.</title>
        <authorList>
            <person name="Tahon G."/>
            <person name="Willems A."/>
        </authorList>
    </citation>
    <scope>NUCLEOTIDE SEQUENCE [LARGE SCALE GENOMIC DNA]</scope>
    <source>
        <strain evidence="2 5">LMG 24856</strain>
    </source>
</reference>
<reference evidence="4" key="2">
    <citation type="submission" date="2016-11" db="EMBL/GenBank/DDBJ databases">
        <authorList>
            <person name="Varghese N."/>
            <person name="Submissions S."/>
        </authorList>
    </citation>
    <scope>NUCLEOTIDE SEQUENCE [LARGE SCALE GENOMIC DNA]</scope>
    <source>
        <strain evidence="4">DSM 19859</strain>
    </source>
</reference>
<proteinExistence type="predicted"/>
<name>A0A1M5YYM3_9FLAO</name>
<dbReference type="AlphaFoldDB" id="A0A1M5YYM3"/>
<gene>
    <name evidence="2" type="ORF">DSM01_1782</name>
    <name evidence="3" type="ORF">SAMN04487999_2505</name>
</gene>
<evidence type="ECO:0000256" key="1">
    <source>
        <dbReference type="SAM" id="SignalP"/>
    </source>
</evidence>
<sequence>MKTFLPLAFLFCSMIGFAQNSKSITTTPERVAQEVSQQSDQTNEEKIKNTADKTTAMQHTYSAPNCSRGFYATPIKQQSKKAILPEQKRALDSLKHSPYLAYATRGF</sequence>
<keyword evidence="1" id="KW-0732">Signal</keyword>
<feature type="chain" id="PRO_5011979802" evidence="1">
    <location>
        <begin position="19"/>
        <end position="107"/>
    </location>
</feature>